<dbReference type="InterPro" id="IPR036852">
    <property type="entry name" value="Peptidase_S8/S53_dom_sf"/>
</dbReference>
<organism evidence="6 7">
    <name type="scientific">Euzebya pacifica</name>
    <dbReference type="NCBI Taxonomy" id="1608957"/>
    <lineage>
        <taxon>Bacteria</taxon>
        <taxon>Bacillati</taxon>
        <taxon>Actinomycetota</taxon>
        <taxon>Nitriliruptoria</taxon>
        <taxon>Euzebyales</taxon>
    </lineage>
</organism>
<protein>
    <recommendedName>
        <fullName evidence="5">Peptidase S8/S53 domain-containing protein</fullName>
    </recommendedName>
</protein>
<evidence type="ECO:0000256" key="2">
    <source>
        <dbReference type="ARBA" id="ARBA00022801"/>
    </source>
</evidence>
<dbReference type="EMBL" id="CP031165">
    <property type="protein sequence ID" value="AXV06192.1"/>
    <property type="molecule type" value="Genomic_DNA"/>
</dbReference>
<dbReference type="PRINTS" id="PR00723">
    <property type="entry name" value="SUBTILISIN"/>
</dbReference>
<evidence type="ECO:0000256" key="1">
    <source>
        <dbReference type="ARBA" id="ARBA00022670"/>
    </source>
</evidence>
<evidence type="ECO:0000259" key="5">
    <source>
        <dbReference type="Pfam" id="PF00082"/>
    </source>
</evidence>
<keyword evidence="4" id="KW-0732">Signal</keyword>
<evidence type="ECO:0000313" key="6">
    <source>
        <dbReference type="EMBL" id="AXV06192.1"/>
    </source>
</evidence>
<accession>A0A346XVE5</accession>
<dbReference type="CDD" id="cd00306">
    <property type="entry name" value="Peptidases_S8_S53"/>
    <property type="match status" value="1"/>
</dbReference>
<dbReference type="InterPro" id="IPR023828">
    <property type="entry name" value="Peptidase_S8_Ser-AS"/>
</dbReference>
<dbReference type="GO" id="GO:0006508">
    <property type="term" value="P:proteolysis"/>
    <property type="evidence" value="ECO:0007669"/>
    <property type="project" value="UniProtKB-KW"/>
</dbReference>
<evidence type="ECO:0000256" key="4">
    <source>
        <dbReference type="SAM" id="SignalP"/>
    </source>
</evidence>
<dbReference type="Gene3D" id="3.40.50.200">
    <property type="entry name" value="Peptidase S8/S53 domain"/>
    <property type="match status" value="1"/>
</dbReference>
<dbReference type="SUPFAM" id="SSF52743">
    <property type="entry name" value="Subtilisin-like"/>
    <property type="match status" value="1"/>
</dbReference>
<dbReference type="KEGG" id="euz:DVS28_a1499"/>
<keyword evidence="1" id="KW-0645">Protease</keyword>
<proteinExistence type="predicted"/>
<dbReference type="Proteomes" id="UP000264006">
    <property type="component" value="Chromosome"/>
</dbReference>
<feature type="domain" description="Peptidase S8/S53" evidence="5">
    <location>
        <begin position="33"/>
        <end position="279"/>
    </location>
</feature>
<dbReference type="GO" id="GO:0004252">
    <property type="term" value="F:serine-type endopeptidase activity"/>
    <property type="evidence" value="ECO:0007669"/>
    <property type="project" value="InterPro"/>
</dbReference>
<evidence type="ECO:0000256" key="3">
    <source>
        <dbReference type="ARBA" id="ARBA00022825"/>
    </source>
</evidence>
<keyword evidence="3" id="KW-0720">Serine protease</keyword>
<dbReference type="AlphaFoldDB" id="A0A346XVE5"/>
<evidence type="ECO:0000313" key="7">
    <source>
        <dbReference type="Proteomes" id="UP000264006"/>
    </source>
</evidence>
<dbReference type="InterPro" id="IPR015500">
    <property type="entry name" value="Peptidase_S8_subtilisin-rel"/>
</dbReference>
<dbReference type="Pfam" id="PF00082">
    <property type="entry name" value="Peptidase_S8"/>
    <property type="match status" value="1"/>
</dbReference>
<reference evidence="6 7" key="1">
    <citation type="submission" date="2018-09" db="EMBL/GenBank/DDBJ databases">
        <title>Complete genome sequence of Euzebya sp. DY32-46 isolated from seawater of Pacific Ocean.</title>
        <authorList>
            <person name="Xu L."/>
            <person name="Wu Y.-H."/>
            <person name="Xu X.-W."/>
        </authorList>
    </citation>
    <scope>NUCLEOTIDE SEQUENCE [LARGE SCALE GENOMIC DNA]</scope>
    <source>
        <strain evidence="6 7">DY32-46</strain>
    </source>
</reference>
<keyword evidence="2" id="KW-0378">Hydrolase</keyword>
<name>A0A346XVE5_9ACTN</name>
<dbReference type="InterPro" id="IPR000209">
    <property type="entry name" value="Peptidase_S8/S53_dom"/>
</dbReference>
<gene>
    <name evidence="6" type="ORF">DVS28_a1499</name>
</gene>
<sequence>MRLAALTVLLLALMSSVLPAGADPVHAPPAPRVVVAPIDSGINPYHEFFQVAESSVTQDVLDEFGIDSSHVLTLSGTYEEDGEAFWTSLKEGELYHFTGTNIIAVNLDGRDRKILPDGSNHGVGVAGSVVRGNPEAIVLFVAGSGADAEDWAFDQPGIDIVTTSYGFATAVPLPAVSSSYTGVVEGGKAHFGASPNDPSLASVDGTSGPWWVVSMAGYAEGDDEGKELLSGTSPEFVADFTQDLPYCATCTTELSSPSGTSFATPLAAGVASAVLLEARQRTGHVGGITAEGLMVDADGIQLDTWDLRRSLQEGAVLPASSGVGFGTLPTLPVAPYAVVGWGAITPDPELDVIGRSVAWLMGDEDAPDAKGGDTCAFMNAHFDARLYSWNLNPASDSFGDSDGAGYIRC</sequence>
<dbReference type="RefSeq" id="WP_216826457.1">
    <property type="nucleotide sequence ID" value="NZ_CP031165.1"/>
</dbReference>
<keyword evidence="7" id="KW-1185">Reference proteome</keyword>
<dbReference type="PROSITE" id="PS00138">
    <property type="entry name" value="SUBTILASE_SER"/>
    <property type="match status" value="1"/>
</dbReference>
<feature type="chain" id="PRO_5016882069" description="Peptidase S8/S53 domain-containing protein" evidence="4">
    <location>
        <begin position="23"/>
        <end position="409"/>
    </location>
</feature>
<feature type="signal peptide" evidence="4">
    <location>
        <begin position="1"/>
        <end position="22"/>
    </location>
</feature>